<proteinExistence type="predicted"/>
<dbReference type="EMBL" id="CP036434">
    <property type="protein sequence ID" value="QDV09937.1"/>
    <property type="molecule type" value="Genomic_DNA"/>
</dbReference>
<evidence type="ECO:0000313" key="3">
    <source>
        <dbReference type="Proteomes" id="UP000320390"/>
    </source>
</evidence>
<accession>A0A518F0R4</accession>
<reference evidence="2 3" key="1">
    <citation type="submission" date="2019-02" db="EMBL/GenBank/DDBJ databases">
        <title>Deep-cultivation of Planctomycetes and their phenomic and genomic characterization uncovers novel biology.</title>
        <authorList>
            <person name="Wiegand S."/>
            <person name="Jogler M."/>
            <person name="Boedeker C."/>
            <person name="Pinto D."/>
            <person name="Vollmers J."/>
            <person name="Rivas-Marin E."/>
            <person name="Kohn T."/>
            <person name="Peeters S.H."/>
            <person name="Heuer A."/>
            <person name="Rast P."/>
            <person name="Oberbeckmann S."/>
            <person name="Bunk B."/>
            <person name="Jeske O."/>
            <person name="Meyerdierks A."/>
            <person name="Storesund J.E."/>
            <person name="Kallscheuer N."/>
            <person name="Luecker S."/>
            <person name="Lage O.M."/>
            <person name="Pohl T."/>
            <person name="Merkel B.J."/>
            <person name="Hornburger P."/>
            <person name="Mueller R.-W."/>
            <person name="Bruemmer F."/>
            <person name="Labrenz M."/>
            <person name="Spormann A.M."/>
            <person name="Op den Camp H."/>
            <person name="Overmann J."/>
            <person name="Amann R."/>
            <person name="Jetten M.S.M."/>
            <person name="Mascher T."/>
            <person name="Medema M.H."/>
            <person name="Devos D.P."/>
            <person name="Kaster A.-K."/>
            <person name="Ovreas L."/>
            <person name="Rohde M."/>
            <person name="Galperin M.Y."/>
            <person name="Jogler C."/>
        </authorList>
    </citation>
    <scope>NUCLEOTIDE SEQUENCE [LARGE SCALE GENOMIC DNA]</scope>
    <source>
        <strain evidence="2 3">Poly30</strain>
    </source>
</reference>
<gene>
    <name evidence="2" type="ORF">Poly30_54980</name>
</gene>
<feature type="domain" description="Lipoyl-binding" evidence="1">
    <location>
        <begin position="132"/>
        <end position="202"/>
    </location>
</feature>
<dbReference type="Proteomes" id="UP000320390">
    <property type="component" value="Chromosome"/>
</dbReference>
<dbReference type="AlphaFoldDB" id="A0A518F0R4"/>
<dbReference type="InterPro" id="IPR011053">
    <property type="entry name" value="Single_hybrid_motif"/>
</dbReference>
<dbReference type="SUPFAM" id="SSF51230">
    <property type="entry name" value="Single hybrid motif"/>
    <property type="match status" value="1"/>
</dbReference>
<evidence type="ECO:0000259" key="1">
    <source>
        <dbReference type="Pfam" id="PF00364"/>
    </source>
</evidence>
<organism evidence="2 3">
    <name type="scientific">Saltatorellus ferox</name>
    <dbReference type="NCBI Taxonomy" id="2528018"/>
    <lineage>
        <taxon>Bacteria</taxon>
        <taxon>Pseudomonadati</taxon>
        <taxon>Planctomycetota</taxon>
        <taxon>Planctomycetia</taxon>
        <taxon>Planctomycetia incertae sedis</taxon>
        <taxon>Saltatorellus</taxon>
    </lineage>
</organism>
<sequence length="218" mass="24297">MDEQDDSVDWTLDELEAAIQSLRLDLPQARKRDFIRKWVQPLLFLAAVALIFTTSGDDRAWPWLVAVMVVNHLVDRLMEPTADQVSSEYSRLRAMKRLKLLKKELDEQRGPVFRGGGRPIWRPAPEGRLQLVAAAQGDGSRSVAVVRWMVEPGAIVTETQPIAHVQYDAATLEFPADRAGRICELLVPAGREVPIDTVLCELEPDSLPLTTPQEAPAA</sequence>
<dbReference type="InterPro" id="IPR000089">
    <property type="entry name" value="Biotin_lipoyl"/>
</dbReference>
<dbReference type="Pfam" id="PF00364">
    <property type="entry name" value="Biotin_lipoyl"/>
    <property type="match status" value="1"/>
</dbReference>
<evidence type="ECO:0000313" key="2">
    <source>
        <dbReference type="EMBL" id="QDV09937.1"/>
    </source>
</evidence>
<name>A0A518F0R4_9BACT</name>
<dbReference type="OrthoDB" id="7363068at2"/>
<protein>
    <submittedName>
        <fullName evidence="2">Branched-chain alpha-keto acid dehydrogenase subunit E2</fullName>
    </submittedName>
</protein>
<dbReference type="Gene3D" id="2.40.50.100">
    <property type="match status" value="1"/>
</dbReference>
<keyword evidence="3" id="KW-1185">Reference proteome</keyword>